<dbReference type="PANTHER" id="PTHR30250">
    <property type="entry name" value="PST FAMILY PREDICTED COLANIC ACID TRANSPORTER"/>
    <property type="match status" value="1"/>
</dbReference>
<evidence type="ECO:0000313" key="8">
    <source>
        <dbReference type="Proteomes" id="UP000611521"/>
    </source>
</evidence>
<feature type="transmembrane region" description="Helical" evidence="6">
    <location>
        <begin position="50"/>
        <end position="72"/>
    </location>
</feature>
<evidence type="ECO:0000256" key="5">
    <source>
        <dbReference type="ARBA" id="ARBA00023136"/>
    </source>
</evidence>
<evidence type="ECO:0000313" key="7">
    <source>
        <dbReference type="EMBL" id="MBD8011328.1"/>
    </source>
</evidence>
<evidence type="ECO:0000256" key="2">
    <source>
        <dbReference type="ARBA" id="ARBA00022475"/>
    </source>
</evidence>
<gene>
    <name evidence="7" type="ORF">H9633_03310</name>
</gene>
<accession>A0ABR8W2T4</accession>
<protein>
    <submittedName>
        <fullName evidence="7">Polysaccharide biosynthesis protein</fullName>
    </submittedName>
</protein>
<dbReference type="InterPro" id="IPR002797">
    <property type="entry name" value="Polysacc_synth"/>
</dbReference>
<dbReference type="EMBL" id="JACSPX010000001">
    <property type="protein sequence ID" value="MBD8011328.1"/>
    <property type="molecule type" value="Genomic_DNA"/>
</dbReference>
<proteinExistence type="predicted"/>
<keyword evidence="5 6" id="KW-0472">Membrane</keyword>
<comment type="subcellular location">
    <subcellularLocation>
        <location evidence="1">Cell membrane</location>
        <topology evidence="1">Multi-pass membrane protein</topology>
    </subcellularLocation>
</comment>
<keyword evidence="8" id="KW-1185">Reference proteome</keyword>
<feature type="transmembrane region" description="Helical" evidence="6">
    <location>
        <begin position="447"/>
        <end position="466"/>
    </location>
</feature>
<dbReference type="InterPro" id="IPR050833">
    <property type="entry name" value="Poly_Biosynth_Transport"/>
</dbReference>
<evidence type="ECO:0000256" key="6">
    <source>
        <dbReference type="SAM" id="Phobius"/>
    </source>
</evidence>
<sequence length="517" mass="55006">MVTTSPRRATGTRDVARGGLANLIGAGYAGVASFATTAIVTRIATPEDAGVYFAAISVLLIAVSMLELGVPVGNVYFISRYRSLGRTNALRKVLVAGSSPLLGFCAIALTLAVIFREQLGNAIFGRNVDAAGTVILILCLGAVAAIIADSTLGATRGFGVMRTTVVADKFVNPTIQLLALIVLWSVGMTGGPELIWTRVLAFAAVAGISIPWLLKLVRKSSMPSDQTFRQSWVPEASMFREYWAFTGPRSLGQIAQVAIQRVDIVLVGLWLGPAEAAVYAAATRFLIFGQLTAAAIGTAVQPRISALASRRERSQLQDLYRVSTSWVVLATWPLYLTFILEAPTLMLVFGDDYSRGAILLQLLSAAMLVATACGAVDAVLLMAGKSTWTMYNAWFALAVNLALNIWLIPQLGIVGAAVAWVAAICANNLIPLVQAKIGIGIHPFGRSSVLTMFSAATLFGVLPWLVKSAGGGPIGSVITLVLAAAVYSVLLWRWRALIELDGLLRRRRPSSRGRGDF</sequence>
<feature type="transmembrane region" description="Helical" evidence="6">
    <location>
        <begin position="358"/>
        <end position="381"/>
    </location>
</feature>
<feature type="transmembrane region" description="Helical" evidence="6">
    <location>
        <begin position="20"/>
        <end position="44"/>
    </location>
</feature>
<evidence type="ECO:0000256" key="3">
    <source>
        <dbReference type="ARBA" id="ARBA00022692"/>
    </source>
</evidence>
<keyword evidence="4 6" id="KW-1133">Transmembrane helix</keyword>
<dbReference type="Pfam" id="PF01943">
    <property type="entry name" value="Polysacc_synt"/>
    <property type="match status" value="1"/>
</dbReference>
<name>A0ABR8W2T4_9MICO</name>
<evidence type="ECO:0000256" key="1">
    <source>
        <dbReference type="ARBA" id="ARBA00004651"/>
    </source>
</evidence>
<comment type="caution">
    <text evidence="7">The sequence shown here is derived from an EMBL/GenBank/DDBJ whole genome shotgun (WGS) entry which is preliminary data.</text>
</comment>
<keyword evidence="2" id="KW-1003">Cell membrane</keyword>
<feature type="transmembrane region" description="Helical" evidence="6">
    <location>
        <begin position="195"/>
        <end position="214"/>
    </location>
</feature>
<evidence type="ECO:0000256" key="4">
    <source>
        <dbReference type="ARBA" id="ARBA00022989"/>
    </source>
</evidence>
<organism evidence="7 8">
    <name type="scientific">Microbacterium commune</name>
    <dbReference type="NCBI Taxonomy" id="2762219"/>
    <lineage>
        <taxon>Bacteria</taxon>
        <taxon>Bacillati</taxon>
        <taxon>Actinomycetota</taxon>
        <taxon>Actinomycetes</taxon>
        <taxon>Micrococcales</taxon>
        <taxon>Microbacteriaceae</taxon>
        <taxon>Microbacterium</taxon>
    </lineage>
</organism>
<feature type="transmembrane region" description="Helical" evidence="6">
    <location>
        <begin position="93"/>
        <end position="115"/>
    </location>
</feature>
<feature type="transmembrane region" description="Helical" evidence="6">
    <location>
        <begin position="388"/>
        <end position="407"/>
    </location>
</feature>
<feature type="transmembrane region" description="Helical" evidence="6">
    <location>
        <begin position="135"/>
        <end position="158"/>
    </location>
</feature>
<dbReference type="Proteomes" id="UP000611521">
    <property type="component" value="Unassembled WGS sequence"/>
</dbReference>
<feature type="transmembrane region" description="Helical" evidence="6">
    <location>
        <begin position="319"/>
        <end position="338"/>
    </location>
</feature>
<dbReference type="PANTHER" id="PTHR30250:SF11">
    <property type="entry name" value="O-ANTIGEN TRANSPORTER-RELATED"/>
    <property type="match status" value="1"/>
</dbReference>
<keyword evidence="3 6" id="KW-0812">Transmembrane</keyword>
<feature type="transmembrane region" description="Helical" evidence="6">
    <location>
        <begin position="472"/>
        <end position="492"/>
    </location>
</feature>
<reference evidence="7 8" key="1">
    <citation type="submission" date="2020-08" db="EMBL/GenBank/DDBJ databases">
        <title>A Genomic Blueprint of the Chicken Gut Microbiome.</title>
        <authorList>
            <person name="Gilroy R."/>
            <person name="Ravi A."/>
            <person name="Getino M."/>
            <person name="Pursley I."/>
            <person name="Horton D.L."/>
            <person name="Alikhan N.-F."/>
            <person name="Baker D."/>
            <person name="Gharbi K."/>
            <person name="Hall N."/>
            <person name="Watson M."/>
            <person name="Adriaenssens E.M."/>
            <person name="Foster-Nyarko E."/>
            <person name="Jarju S."/>
            <person name="Secka A."/>
            <person name="Antonio M."/>
            <person name="Oren A."/>
            <person name="Chaudhuri R."/>
            <person name="La Ragione R.M."/>
            <person name="Hildebrand F."/>
            <person name="Pallen M.J."/>
        </authorList>
    </citation>
    <scope>NUCLEOTIDE SEQUENCE [LARGE SCALE GENOMIC DNA]</scope>
    <source>
        <strain evidence="7 8">Re1</strain>
    </source>
</reference>
<feature type="transmembrane region" description="Helical" evidence="6">
    <location>
        <begin position="413"/>
        <end position="435"/>
    </location>
</feature>
<dbReference type="RefSeq" id="WP_191712084.1">
    <property type="nucleotide sequence ID" value="NZ_JACSPX010000001.1"/>
</dbReference>
<feature type="transmembrane region" description="Helical" evidence="6">
    <location>
        <begin position="170"/>
        <end position="189"/>
    </location>
</feature>